<dbReference type="GO" id="GO:0009252">
    <property type="term" value="P:peptidoglycan biosynthetic process"/>
    <property type="evidence" value="ECO:0007669"/>
    <property type="project" value="UniProtKB-UniPathway"/>
</dbReference>
<protein>
    <recommendedName>
        <fullName evidence="4">serine-type D-Ala-D-Ala carboxypeptidase</fullName>
        <ecNumber evidence="4">3.4.16.4</ecNumber>
    </recommendedName>
</protein>
<evidence type="ECO:0000256" key="5">
    <source>
        <dbReference type="ARBA" id="ARBA00022645"/>
    </source>
</evidence>
<dbReference type="InterPro" id="IPR037167">
    <property type="entry name" value="Peptidase_S11_C_sf"/>
</dbReference>
<keyword evidence="5 17" id="KW-0121">Carboxypeptidase</keyword>
<dbReference type="AlphaFoldDB" id="A0A1I0C5R2"/>
<dbReference type="SUPFAM" id="SSF69189">
    <property type="entry name" value="Penicillin-binding protein associated domain"/>
    <property type="match status" value="1"/>
</dbReference>
<reference evidence="18" key="1">
    <citation type="submission" date="2016-10" db="EMBL/GenBank/DDBJ databases">
        <authorList>
            <person name="Varghese N."/>
            <person name="Submissions S."/>
        </authorList>
    </citation>
    <scope>NUCLEOTIDE SEQUENCE [LARGE SCALE GENOMIC DNA]</scope>
    <source>
        <strain evidence="18">CGMCC 1.3566</strain>
    </source>
</reference>
<accession>A0A1I0C5R2</accession>
<sequence>MNKYIKTLGMVLSAILITVVSLIPAPVITQAQPNNIEAKSAILVDAQTGQILYEKEADLALPPASMTKMMTEYLVLEAINNGDISWDTTTTISDYAYWLSDNDAFSGIGLRQNKEYTVEELYTAMAVNSDNATTVALAELVAGSESEFVKMMNQKAQEMGLQDAEFVNATGLSNSDLGEHHPEGTGADADNYLSAKSVALLAYHLINDYPEALDYSSITESKLDDESFTNWNWMLPGMPGQLEPFGYEGLDGMKTGWTDMAGYCFTGTAERNNRRLISVVMQTDSKEARFEETKKLLDYGFNQTEVKEIFPADYQQEDESTLNVAKGKGKSVEIATDEAIRGVVPSGEENPYEIEFTLDKSKLNDDGKLTAPIEEGDAVGTAKISYTGEELFGYITDDISNEQAKAQVVTQSNVEKANWFTLTFRAIGDFFSDLFGGIVDWVKGLF</sequence>
<dbReference type="InterPro" id="IPR012338">
    <property type="entry name" value="Beta-lactam/transpept-like"/>
</dbReference>
<keyword evidence="11" id="KW-0961">Cell wall biogenesis/degradation</keyword>
<comment type="similarity">
    <text evidence="3 15">Belongs to the peptidase S11 family.</text>
</comment>
<keyword evidence="6" id="KW-0645">Protease</keyword>
<evidence type="ECO:0000256" key="6">
    <source>
        <dbReference type="ARBA" id="ARBA00022670"/>
    </source>
</evidence>
<comment type="catalytic activity">
    <reaction evidence="12">
        <text>Preferential cleavage: (Ac)2-L-Lys-D-Ala-|-D-Ala. Also transpeptidation of peptidyl-alanyl moieties that are N-acyl substituents of D-alanine.</text>
        <dbReference type="EC" id="3.4.16.4"/>
    </reaction>
</comment>
<dbReference type="InterPro" id="IPR015956">
    <property type="entry name" value="Peniciliin-bd_prot_C_sf"/>
</dbReference>
<comment type="function">
    <text evidence="1">Removes C-terminal D-alanyl residues from sugar-peptide cell wall precursors.</text>
</comment>
<feature type="binding site" evidence="14">
    <location>
        <position position="254"/>
    </location>
    <ligand>
        <name>substrate</name>
    </ligand>
</feature>
<dbReference type="Pfam" id="PF07943">
    <property type="entry name" value="PBP5_C"/>
    <property type="match status" value="1"/>
</dbReference>
<evidence type="ECO:0000256" key="3">
    <source>
        <dbReference type="ARBA" id="ARBA00007164"/>
    </source>
</evidence>
<dbReference type="GO" id="GO:0008360">
    <property type="term" value="P:regulation of cell shape"/>
    <property type="evidence" value="ECO:0007669"/>
    <property type="project" value="UniProtKB-KW"/>
</dbReference>
<dbReference type="EMBL" id="FOHJ01000003">
    <property type="protein sequence ID" value="SET14432.1"/>
    <property type="molecule type" value="Genomic_DNA"/>
</dbReference>
<evidence type="ECO:0000256" key="9">
    <source>
        <dbReference type="ARBA" id="ARBA00022960"/>
    </source>
</evidence>
<evidence type="ECO:0000256" key="7">
    <source>
        <dbReference type="ARBA" id="ARBA00022729"/>
    </source>
</evidence>
<keyword evidence="10" id="KW-0573">Peptidoglycan synthesis</keyword>
<dbReference type="PRINTS" id="PR00725">
    <property type="entry name" value="DADACBPTASE1"/>
</dbReference>
<dbReference type="GO" id="GO:0071555">
    <property type="term" value="P:cell wall organization"/>
    <property type="evidence" value="ECO:0007669"/>
    <property type="project" value="UniProtKB-KW"/>
</dbReference>
<keyword evidence="18" id="KW-1185">Reference proteome</keyword>
<dbReference type="PANTHER" id="PTHR21581">
    <property type="entry name" value="D-ALANYL-D-ALANINE CARBOXYPEPTIDASE"/>
    <property type="match status" value="1"/>
</dbReference>
<feature type="domain" description="Peptidase S11 D-Ala-D-Ala carboxypeptidase A C-terminal" evidence="16">
    <location>
        <begin position="304"/>
        <end position="416"/>
    </location>
</feature>
<evidence type="ECO:0000313" key="17">
    <source>
        <dbReference type="EMBL" id="SET14432.1"/>
    </source>
</evidence>
<dbReference type="SMART" id="SM00936">
    <property type="entry name" value="PBP5_C"/>
    <property type="match status" value="1"/>
</dbReference>
<evidence type="ECO:0000256" key="4">
    <source>
        <dbReference type="ARBA" id="ARBA00012448"/>
    </source>
</evidence>
<keyword evidence="8" id="KW-0378">Hydrolase</keyword>
<gene>
    <name evidence="17" type="ORF">SAMN05421676_10333</name>
</gene>
<evidence type="ECO:0000256" key="1">
    <source>
        <dbReference type="ARBA" id="ARBA00003217"/>
    </source>
</evidence>
<evidence type="ECO:0000256" key="15">
    <source>
        <dbReference type="RuleBase" id="RU004016"/>
    </source>
</evidence>
<dbReference type="GO" id="GO:0009002">
    <property type="term" value="F:serine-type D-Ala-D-Ala carboxypeptidase activity"/>
    <property type="evidence" value="ECO:0007669"/>
    <property type="project" value="UniProtKB-EC"/>
</dbReference>
<dbReference type="EC" id="3.4.16.4" evidence="4"/>
<evidence type="ECO:0000256" key="10">
    <source>
        <dbReference type="ARBA" id="ARBA00022984"/>
    </source>
</evidence>
<feature type="active site" description="Proton acceptor" evidence="13">
    <location>
        <position position="68"/>
    </location>
</feature>
<evidence type="ECO:0000256" key="2">
    <source>
        <dbReference type="ARBA" id="ARBA00004752"/>
    </source>
</evidence>
<dbReference type="RefSeq" id="WP_093132580.1">
    <property type="nucleotide sequence ID" value="NZ_FOHJ01000003.1"/>
</dbReference>
<dbReference type="PANTHER" id="PTHR21581:SF11">
    <property type="entry name" value="D-ALANYL-D-ALANINE CARBOXYPEPTIDASE DACA"/>
    <property type="match status" value="1"/>
</dbReference>
<dbReference type="Gene3D" id="2.60.410.10">
    <property type="entry name" value="D-Ala-D-Ala carboxypeptidase, C-terminal domain"/>
    <property type="match status" value="1"/>
</dbReference>
<keyword evidence="7" id="KW-0732">Signal</keyword>
<evidence type="ECO:0000256" key="13">
    <source>
        <dbReference type="PIRSR" id="PIRSR618044-1"/>
    </source>
</evidence>
<dbReference type="Pfam" id="PF00768">
    <property type="entry name" value="Peptidase_S11"/>
    <property type="match status" value="1"/>
</dbReference>
<evidence type="ECO:0000259" key="16">
    <source>
        <dbReference type="SMART" id="SM00936"/>
    </source>
</evidence>
<dbReference type="Proteomes" id="UP000199095">
    <property type="component" value="Unassembled WGS sequence"/>
</dbReference>
<proteinExistence type="inferred from homology"/>
<dbReference type="InterPro" id="IPR012907">
    <property type="entry name" value="Peptidase_S11_C"/>
</dbReference>
<dbReference type="InterPro" id="IPR001967">
    <property type="entry name" value="Peptidase_S11_N"/>
</dbReference>
<dbReference type="GO" id="GO:0006508">
    <property type="term" value="P:proteolysis"/>
    <property type="evidence" value="ECO:0007669"/>
    <property type="project" value="UniProtKB-KW"/>
</dbReference>
<comment type="pathway">
    <text evidence="2">Cell wall biogenesis; peptidoglycan biosynthesis.</text>
</comment>
<evidence type="ECO:0000313" key="18">
    <source>
        <dbReference type="Proteomes" id="UP000199095"/>
    </source>
</evidence>
<keyword evidence="9" id="KW-0133">Cell shape</keyword>
<evidence type="ECO:0000256" key="14">
    <source>
        <dbReference type="PIRSR" id="PIRSR618044-2"/>
    </source>
</evidence>
<dbReference type="SUPFAM" id="SSF56601">
    <property type="entry name" value="beta-lactamase/transpeptidase-like"/>
    <property type="match status" value="1"/>
</dbReference>
<dbReference type="OrthoDB" id="9791132at2"/>
<evidence type="ECO:0000256" key="8">
    <source>
        <dbReference type="ARBA" id="ARBA00022801"/>
    </source>
</evidence>
<dbReference type="InterPro" id="IPR018044">
    <property type="entry name" value="Peptidase_S11"/>
</dbReference>
<evidence type="ECO:0000256" key="12">
    <source>
        <dbReference type="ARBA" id="ARBA00034000"/>
    </source>
</evidence>
<dbReference type="Gene3D" id="3.40.710.10">
    <property type="entry name" value="DD-peptidase/beta-lactamase superfamily"/>
    <property type="match status" value="1"/>
</dbReference>
<feature type="active site" evidence="13">
    <location>
        <position position="129"/>
    </location>
</feature>
<dbReference type="UniPathway" id="UPA00219"/>
<dbReference type="STRING" id="237682.SAMN05421676_10333"/>
<organism evidence="17 18">
    <name type="scientific">Salinibacillus kushneri</name>
    <dbReference type="NCBI Taxonomy" id="237682"/>
    <lineage>
        <taxon>Bacteria</taxon>
        <taxon>Bacillati</taxon>
        <taxon>Bacillota</taxon>
        <taxon>Bacilli</taxon>
        <taxon>Bacillales</taxon>
        <taxon>Bacillaceae</taxon>
        <taxon>Salinibacillus</taxon>
    </lineage>
</organism>
<feature type="active site" description="Acyl-ester intermediate" evidence="13">
    <location>
        <position position="65"/>
    </location>
</feature>
<evidence type="ECO:0000256" key="11">
    <source>
        <dbReference type="ARBA" id="ARBA00023316"/>
    </source>
</evidence>
<name>A0A1I0C5R2_9BACI</name>